<dbReference type="InterPro" id="IPR000160">
    <property type="entry name" value="GGDEF_dom"/>
</dbReference>
<keyword evidence="1" id="KW-0812">Transmembrane</keyword>
<keyword evidence="1" id="KW-0472">Membrane</keyword>
<dbReference type="InterPro" id="IPR003018">
    <property type="entry name" value="GAF"/>
</dbReference>
<sequence length="556" mass="64271">MIREWGEGMSKFIPLLVALLVFVVLVTIFHLSAESHFESYVQELGVLFAESVKDYANCLSLSYFQWSEMYELLSEDNLEEASILFEELKSYFPEIEEVKVLNESGDFDYFKIDSKNGKLHMYFKVYNDDLSDFVSDKLVLAVVDAQKLLDKFGVTHIRISPTGKEFVYGLRYKLRKSALDSFSIFSSVLLAVGTFLAVQMVRLRINLSRERKFRKLHEALTQISEYYLKGQNGEKLYQLILEKAIEVVPNAQAGSVLLKKQDKHVYVAAVGYDLEGLSKIEYPESVQKKWLEKPIKKKSDMVNFNREDEKTLEILKKHGRVEEIMCSLVVPVQIGNEIVLSFNLENFEREDAFDEESLQIAKLFANYVGMVFLKIKQDEQIMQQQKMMEYLYNHDPLTGLLNRRAFEEYGEKLLSLAKRERKKVALLFLDLCWFKNINDKYGHETGDLVLKVLGSRLEKVFRESDVVARFGGDEFVALLYDCDENNLSQLLDRVFQIVEEPIQLDDKSFQVGVNVGVAIYPDDAQELDQLIRLADMAMYYAKKRGLKYAVVSDAEK</sequence>
<dbReference type="NCBIfam" id="TIGR00254">
    <property type="entry name" value="GGDEF"/>
    <property type="match status" value="1"/>
</dbReference>
<name>A0A832MLL0_9THEM</name>
<dbReference type="SUPFAM" id="SSF55073">
    <property type="entry name" value="Nucleotide cyclase"/>
    <property type="match status" value="1"/>
</dbReference>
<dbReference type="Pfam" id="PF00990">
    <property type="entry name" value="GGDEF"/>
    <property type="match status" value="1"/>
</dbReference>
<dbReference type="CDD" id="cd01949">
    <property type="entry name" value="GGDEF"/>
    <property type="match status" value="1"/>
</dbReference>
<reference evidence="3" key="1">
    <citation type="journal article" date="2020" name="mSystems">
        <title>Genome- and Community-Level Interaction Insights into Carbon Utilization and Element Cycling Functions of Hydrothermarchaeota in Hydrothermal Sediment.</title>
        <authorList>
            <person name="Zhou Z."/>
            <person name="Liu Y."/>
            <person name="Xu W."/>
            <person name="Pan J."/>
            <person name="Luo Z.H."/>
            <person name="Li M."/>
        </authorList>
    </citation>
    <scope>NUCLEOTIDE SEQUENCE [LARGE SCALE GENOMIC DNA]</scope>
    <source>
        <strain evidence="3">SpSt-86</strain>
    </source>
</reference>
<feature type="domain" description="GGDEF" evidence="2">
    <location>
        <begin position="422"/>
        <end position="554"/>
    </location>
</feature>
<gene>
    <name evidence="3" type="ORF">ENW55_01010</name>
</gene>
<dbReference type="AlphaFoldDB" id="A0A832MLL0"/>
<dbReference type="InterPro" id="IPR043128">
    <property type="entry name" value="Rev_trsase/Diguanyl_cyclase"/>
</dbReference>
<dbReference type="PROSITE" id="PS50887">
    <property type="entry name" value="GGDEF"/>
    <property type="match status" value="1"/>
</dbReference>
<comment type="caution">
    <text evidence="3">The sequence shown here is derived from an EMBL/GenBank/DDBJ whole genome shotgun (WGS) entry which is preliminary data.</text>
</comment>
<dbReference type="InterPro" id="IPR029016">
    <property type="entry name" value="GAF-like_dom_sf"/>
</dbReference>
<dbReference type="InterPro" id="IPR029787">
    <property type="entry name" value="Nucleotide_cyclase"/>
</dbReference>
<keyword evidence="1" id="KW-1133">Transmembrane helix</keyword>
<feature type="transmembrane region" description="Helical" evidence="1">
    <location>
        <begin position="182"/>
        <end position="205"/>
    </location>
</feature>
<organism evidence="3">
    <name type="scientific">Pseudothermotoga hypogea</name>
    <dbReference type="NCBI Taxonomy" id="57487"/>
    <lineage>
        <taxon>Bacteria</taxon>
        <taxon>Thermotogati</taxon>
        <taxon>Thermotogota</taxon>
        <taxon>Thermotogae</taxon>
        <taxon>Thermotogales</taxon>
        <taxon>Thermotogaceae</taxon>
        <taxon>Pseudothermotoga</taxon>
    </lineage>
</organism>
<dbReference type="InterPro" id="IPR052163">
    <property type="entry name" value="DGC-Regulatory_Protein"/>
</dbReference>
<dbReference type="Pfam" id="PF13185">
    <property type="entry name" value="GAF_2"/>
    <property type="match status" value="1"/>
</dbReference>
<dbReference type="SMART" id="SM00267">
    <property type="entry name" value="GGDEF"/>
    <property type="match status" value="1"/>
</dbReference>
<dbReference type="Gene3D" id="3.30.450.40">
    <property type="match status" value="1"/>
</dbReference>
<dbReference type="PANTHER" id="PTHR46663:SF2">
    <property type="entry name" value="GGDEF DOMAIN-CONTAINING PROTEIN"/>
    <property type="match status" value="1"/>
</dbReference>
<accession>A0A832MLL0</accession>
<feature type="transmembrane region" description="Helical" evidence="1">
    <location>
        <begin position="12"/>
        <end position="33"/>
    </location>
</feature>
<dbReference type="SUPFAM" id="SSF55781">
    <property type="entry name" value="GAF domain-like"/>
    <property type="match status" value="1"/>
</dbReference>
<evidence type="ECO:0000256" key="1">
    <source>
        <dbReference type="SAM" id="Phobius"/>
    </source>
</evidence>
<dbReference type="FunFam" id="3.30.70.270:FF:000001">
    <property type="entry name" value="Diguanylate cyclase domain protein"/>
    <property type="match status" value="1"/>
</dbReference>
<protein>
    <submittedName>
        <fullName evidence="3">Sensor domain-containing diguanylate cyclase</fullName>
    </submittedName>
</protein>
<evidence type="ECO:0000259" key="2">
    <source>
        <dbReference type="PROSITE" id="PS50887"/>
    </source>
</evidence>
<dbReference type="EMBL" id="DTKQ01000011">
    <property type="protein sequence ID" value="HGZ78549.1"/>
    <property type="molecule type" value="Genomic_DNA"/>
</dbReference>
<evidence type="ECO:0000313" key="3">
    <source>
        <dbReference type="EMBL" id="HGZ78549.1"/>
    </source>
</evidence>
<dbReference type="PANTHER" id="PTHR46663">
    <property type="entry name" value="DIGUANYLATE CYCLASE DGCT-RELATED"/>
    <property type="match status" value="1"/>
</dbReference>
<proteinExistence type="predicted"/>
<dbReference type="Gene3D" id="3.30.70.270">
    <property type="match status" value="1"/>
</dbReference>